<dbReference type="PANTHER" id="PTHR21599">
    <property type="entry name" value="GLYCERATE KINASE"/>
    <property type="match status" value="1"/>
</dbReference>
<dbReference type="Proteomes" id="UP000824150">
    <property type="component" value="Unassembled WGS sequence"/>
</dbReference>
<evidence type="ECO:0000256" key="2">
    <source>
        <dbReference type="ARBA" id="ARBA00022679"/>
    </source>
</evidence>
<organism evidence="5 6">
    <name type="scientific">Candidatus Anaerobiospirillum merdipullorum</name>
    <dbReference type="NCBI Taxonomy" id="2838450"/>
    <lineage>
        <taxon>Bacteria</taxon>
        <taxon>Pseudomonadati</taxon>
        <taxon>Pseudomonadota</taxon>
        <taxon>Gammaproteobacteria</taxon>
        <taxon>Aeromonadales</taxon>
        <taxon>Succinivibrionaceae</taxon>
        <taxon>Anaerobiospirillum</taxon>
    </lineage>
</organism>
<evidence type="ECO:0000256" key="1">
    <source>
        <dbReference type="ARBA" id="ARBA00006284"/>
    </source>
</evidence>
<sequence length="378" mass="40901">MSAKEACLAVEIGIKKYDSRIETVVLPISDGSEGFLDAITPTLQKRGYMRESIRIAPNPYSNVKACEVLHRGERFIVEMASICGQRQISEVKLNPYVASSYPLGLVLTDLIKRGAKVITIGLGACATHDLGIGMLNAMGCAFYDKDGSLIDATNPSNMRQIRFMDSRRFDELTANCLFEVCYDMPNPLFGPNGATYSFAQQKGASRQDLPTLEKLLTGFYDVLATHFKRDIRNLPGTGAAGGIGAALGTTAGHCQLVPGFDLVVDLLHVAKRISQSDLLLTGEGTLDKQDLTGKSTSGLLRLAKQYQVPDVALCGIIDKSAEAIYGNGLTAMFSICNKPMTKTQSMVNAATILTQQAYNVISLFSAGCQSQFRSLERN</sequence>
<reference evidence="5" key="2">
    <citation type="submission" date="2021-04" db="EMBL/GenBank/DDBJ databases">
        <authorList>
            <person name="Gilroy R."/>
        </authorList>
    </citation>
    <scope>NUCLEOTIDE SEQUENCE</scope>
    <source>
        <strain evidence="5">687</strain>
    </source>
</reference>
<dbReference type="NCBIfam" id="TIGR00045">
    <property type="entry name" value="glycerate kinase"/>
    <property type="match status" value="1"/>
</dbReference>
<dbReference type="GO" id="GO:0008887">
    <property type="term" value="F:glycerate kinase activity"/>
    <property type="evidence" value="ECO:0007669"/>
    <property type="project" value="UniProtKB-UniRule"/>
</dbReference>
<dbReference type="SUPFAM" id="SSF110738">
    <property type="entry name" value="Glycerate kinase I"/>
    <property type="match status" value="1"/>
</dbReference>
<dbReference type="Gene3D" id="3.40.50.10350">
    <property type="entry name" value="Glycerate kinase, domain 1"/>
    <property type="match status" value="1"/>
</dbReference>
<dbReference type="GO" id="GO:0031388">
    <property type="term" value="P:organic acid phosphorylation"/>
    <property type="evidence" value="ECO:0007669"/>
    <property type="project" value="UniProtKB-UniRule"/>
</dbReference>
<dbReference type="PIRSF" id="PIRSF006078">
    <property type="entry name" value="GlxK"/>
    <property type="match status" value="1"/>
</dbReference>
<keyword evidence="3 4" id="KW-0418">Kinase</keyword>
<name>A0A9E2KP01_9GAMM</name>
<dbReference type="EMBL" id="JAHLFG010000056">
    <property type="protein sequence ID" value="MBU3826852.1"/>
    <property type="molecule type" value="Genomic_DNA"/>
</dbReference>
<comment type="caution">
    <text evidence="5">The sequence shown here is derived from an EMBL/GenBank/DDBJ whole genome shotgun (WGS) entry which is preliminary data.</text>
</comment>
<dbReference type="InterPro" id="IPR018197">
    <property type="entry name" value="Glycerate_kinase_RE-like"/>
</dbReference>
<dbReference type="Gene3D" id="3.90.1510.10">
    <property type="entry name" value="Glycerate kinase, domain 2"/>
    <property type="match status" value="1"/>
</dbReference>
<protein>
    <submittedName>
        <fullName evidence="5">Glycerate kinase</fullName>
    </submittedName>
</protein>
<evidence type="ECO:0000313" key="6">
    <source>
        <dbReference type="Proteomes" id="UP000824150"/>
    </source>
</evidence>
<dbReference type="Pfam" id="PF02595">
    <property type="entry name" value="Gly_kinase"/>
    <property type="match status" value="1"/>
</dbReference>
<dbReference type="AlphaFoldDB" id="A0A9E2KP01"/>
<reference evidence="5" key="1">
    <citation type="journal article" date="2021" name="PeerJ">
        <title>Extensive microbial diversity within the chicken gut microbiome revealed by metagenomics and culture.</title>
        <authorList>
            <person name="Gilroy R."/>
            <person name="Ravi A."/>
            <person name="Getino M."/>
            <person name="Pursley I."/>
            <person name="Horton D.L."/>
            <person name="Alikhan N.F."/>
            <person name="Baker D."/>
            <person name="Gharbi K."/>
            <person name="Hall N."/>
            <person name="Watson M."/>
            <person name="Adriaenssens E.M."/>
            <person name="Foster-Nyarko E."/>
            <person name="Jarju S."/>
            <person name="Secka A."/>
            <person name="Antonio M."/>
            <person name="Oren A."/>
            <person name="Chaudhuri R.R."/>
            <person name="La Ragione R."/>
            <person name="Hildebrand F."/>
            <person name="Pallen M.J."/>
        </authorList>
    </citation>
    <scope>NUCLEOTIDE SEQUENCE</scope>
    <source>
        <strain evidence="5">687</strain>
    </source>
</reference>
<proteinExistence type="inferred from homology"/>
<accession>A0A9E2KP01</accession>
<evidence type="ECO:0000313" key="5">
    <source>
        <dbReference type="EMBL" id="MBU3826852.1"/>
    </source>
</evidence>
<evidence type="ECO:0000256" key="4">
    <source>
        <dbReference type="PIRNR" id="PIRNR006078"/>
    </source>
</evidence>
<dbReference type="InterPro" id="IPR018193">
    <property type="entry name" value="Glyc_kinase_flavodox-like_fold"/>
</dbReference>
<keyword evidence="2 4" id="KW-0808">Transferase</keyword>
<evidence type="ECO:0000256" key="3">
    <source>
        <dbReference type="ARBA" id="ARBA00022777"/>
    </source>
</evidence>
<dbReference type="InterPro" id="IPR036129">
    <property type="entry name" value="Glycerate_kinase_sf"/>
</dbReference>
<comment type="similarity">
    <text evidence="1 4">Belongs to the glycerate kinase type-1 family.</text>
</comment>
<dbReference type="PANTHER" id="PTHR21599:SF0">
    <property type="entry name" value="GLYCERATE KINASE"/>
    <property type="match status" value="1"/>
</dbReference>
<dbReference type="InterPro" id="IPR004381">
    <property type="entry name" value="Glycerate_kinase"/>
</dbReference>
<gene>
    <name evidence="5" type="ORF">IAA31_05120</name>
</gene>